<evidence type="ECO:0000313" key="13">
    <source>
        <dbReference type="EMBL" id="ACX96690.1"/>
    </source>
</evidence>
<keyword evidence="14" id="KW-1185">Reference proteome</keyword>
<evidence type="ECO:0000256" key="11">
    <source>
        <dbReference type="PROSITE-ProRule" id="PRU00524"/>
    </source>
</evidence>
<evidence type="ECO:0000256" key="7">
    <source>
        <dbReference type="ARBA" id="ARBA00022619"/>
    </source>
</evidence>
<evidence type="ECO:0000256" key="8">
    <source>
        <dbReference type="ARBA" id="ARBA00022679"/>
    </source>
</evidence>
<feature type="repeat" description="Lumazine-binding" evidence="11">
    <location>
        <begin position="98"/>
        <end position="194"/>
    </location>
</feature>
<dbReference type="NCBIfam" id="TIGR00187">
    <property type="entry name" value="ribE"/>
    <property type="match status" value="1"/>
</dbReference>
<dbReference type="OrthoDB" id="9788537at2"/>
<protein>
    <recommendedName>
        <fullName evidence="6 10">Riboflavin synthase</fullName>
        <ecNumber evidence="5 10">2.5.1.9</ecNumber>
    </recommendedName>
</protein>
<dbReference type="InterPro" id="IPR023366">
    <property type="entry name" value="ATP_synth_asu-like_sf"/>
</dbReference>
<feature type="domain" description="Lumazine-binding" evidence="12">
    <location>
        <begin position="98"/>
        <end position="194"/>
    </location>
</feature>
<dbReference type="Gene3D" id="2.40.30.20">
    <property type="match status" value="2"/>
</dbReference>
<dbReference type="InterPro" id="IPR026017">
    <property type="entry name" value="Lumazine-bd_dom"/>
</dbReference>
<sequence>MFTGIIQSVGSMQTLAPKGGDIQLTIDAGKLDMNKIALGDSIAVNGVCLTVTAFDAHSFTVDCSRETLKFTTLGHLKPGSPVNLETALTLSTPLGGHLVSGHVDGLAEVESRSEDARATSFWLRAPDDLSKYIAKKGSVTIDGVSLTVNDVDGARFRLTIIPHTLEQTIMGRYQAGGSVNLEIDVVARYLERLLAGQAHSAKHPYADLLGSPYSAG</sequence>
<dbReference type="GO" id="GO:0004746">
    <property type="term" value="F:riboflavin synthase activity"/>
    <property type="evidence" value="ECO:0007669"/>
    <property type="project" value="UniProtKB-UniRule"/>
</dbReference>
<dbReference type="PANTHER" id="PTHR21098:SF12">
    <property type="entry name" value="RIBOFLAVIN SYNTHASE"/>
    <property type="match status" value="1"/>
</dbReference>
<evidence type="ECO:0000256" key="10">
    <source>
        <dbReference type="NCBIfam" id="TIGR00187"/>
    </source>
</evidence>
<dbReference type="Proteomes" id="UP000009102">
    <property type="component" value="Chromosome"/>
</dbReference>
<dbReference type="FunFam" id="2.40.30.20:FF:000004">
    <property type="entry name" value="Riboflavin synthase, alpha subunit"/>
    <property type="match status" value="1"/>
</dbReference>
<dbReference type="InterPro" id="IPR001783">
    <property type="entry name" value="Lumazine-bd"/>
</dbReference>
<feature type="repeat" description="Lumazine-binding" evidence="11">
    <location>
        <begin position="1"/>
        <end position="97"/>
    </location>
</feature>
<keyword evidence="7" id="KW-0686">Riboflavin biosynthesis</keyword>
<evidence type="ECO:0000256" key="2">
    <source>
        <dbReference type="ARBA" id="ARBA00002803"/>
    </source>
</evidence>
<dbReference type="FunFam" id="2.40.30.20:FF:000003">
    <property type="entry name" value="Riboflavin synthase, alpha subunit"/>
    <property type="match status" value="1"/>
</dbReference>
<accession>D0L1W7</accession>
<dbReference type="NCBIfam" id="NF009566">
    <property type="entry name" value="PRK13020.1"/>
    <property type="match status" value="1"/>
</dbReference>
<dbReference type="AlphaFoldDB" id="D0L1W7"/>
<dbReference type="RefSeq" id="WP_012824723.1">
    <property type="nucleotide sequence ID" value="NC_013422.1"/>
</dbReference>
<dbReference type="HOGENOM" id="CLU_034388_2_0_6"/>
<evidence type="ECO:0000313" key="14">
    <source>
        <dbReference type="Proteomes" id="UP000009102"/>
    </source>
</evidence>
<evidence type="ECO:0000259" key="12">
    <source>
        <dbReference type="PROSITE" id="PS51177"/>
    </source>
</evidence>
<dbReference type="NCBIfam" id="NF006767">
    <property type="entry name" value="PRK09289.1"/>
    <property type="match status" value="1"/>
</dbReference>
<dbReference type="PROSITE" id="PS51177">
    <property type="entry name" value="LUMAZINE_BIND"/>
    <property type="match status" value="2"/>
</dbReference>
<comment type="function">
    <text evidence="2">Catalyzes the dismutation of two molecules of 6,7-dimethyl-8-ribityllumazine, resulting in the formation of riboflavin and 5-amino-6-(D-ribitylamino)uracil.</text>
</comment>
<evidence type="ECO:0000256" key="1">
    <source>
        <dbReference type="ARBA" id="ARBA00000968"/>
    </source>
</evidence>
<dbReference type="SUPFAM" id="SSF63380">
    <property type="entry name" value="Riboflavin synthase domain-like"/>
    <property type="match status" value="2"/>
</dbReference>
<dbReference type="PIRSF" id="PIRSF000498">
    <property type="entry name" value="Riboflavin_syn_A"/>
    <property type="match status" value="1"/>
</dbReference>
<evidence type="ECO:0000256" key="9">
    <source>
        <dbReference type="ARBA" id="ARBA00022737"/>
    </source>
</evidence>
<reference evidence="13 14" key="1">
    <citation type="submission" date="2009-10" db="EMBL/GenBank/DDBJ databases">
        <title>Complete sequence of Halothiobacillus neapolitanus c2.</title>
        <authorList>
            <consortium name="US DOE Joint Genome Institute"/>
            <person name="Lucas S."/>
            <person name="Copeland A."/>
            <person name="Lapidus A."/>
            <person name="Glavina del Rio T."/>
            <person name="Tice H."/>
            <person name="Bruce D."/>
            <person name="Goodwin L."/>
            <person name="Pitluck S."/>
            <person name="Davenport K."/>
            <person name="Brettin T."/>
            <person name="Detter J.C."/>
            <person name="Han C."/>
            <person name="Tapia R."/>
            <person name="Larimer F."/>
            <person name="Land M."/>
            <person name="Hauser L."/>
            <person name="Kyrpides N."/>
            <person name="Mikhailova N."/>
            <person name="Kerfeld C."/>
            <person name="Cannon G."/>
            <person name="Heinhort S."/>
        </authorList>
    </citation>
    <scope>NUCLEOTIDE SEQUENCE [LARGE SCALE GENOMIC DNA]</scope>
    <source>
        <strain evidence="14">ATCC 23641 / c2</strain>
    </source>
</reference>
<feature type="domain" description="Lumazine-binding" evidence="12">
    <location>
        <begin position="1"/>
        <end position="97"/>
    </location>
</feature>
<gene>
    <name evidence="13" type="ordered locus">Hneap_1868</name>
</gene>
<dbReference type="Pfam" id="PF00677">
    <property type="entry name" value="Lum_binding"/>
    <property type="match status" value="2"/>
</dbReference>
<dbReference type="CDD" id="cd00402">
    <property type="entry name" value="Riboflavin_synthase_like"/>
    <property type="match status" value="1"/>
</dbReference>
<comment type="subunit">
    <text evidence="4">Homotrimer.</text>
</comment>
<dbReference type="EMBL" id="CP001801">
    <property type="protein sequence ID" value="ACX96690.1"/>
    <property type="molecule type" value="Genomic_DNA"/>
</dbReference>
<proteinExistence type="predicted"/>
<organism evidence="13 14">
    <name type="scientific">Halothiobacillus neapolitanus (strain ATCC 23641 / DSM 15147 / CIP 104769 / NCIMB 8539 / c2)</name>
    <name type="common">Thiobacillus neapolitanus</name>
    <dbReference type="NCBI Taxonomy" id="555778"/>
    <lineage>
        <taxon>Bacteria</taxon>
        <taxon>Pseudomonadati</taxon>
        <taxon>Pseudomonadota</taxon>
        <taxon>Gammaproteobacteria</taxon>
        <taxon>Chromatiales</taxon>
        <taxon>Halothiobacillaceae</taxon>
        <taxon>Halothiobacillus</taxon>
    </lineage>
</organism>
<keyword evidence="8 13" id="KW-0808">Transferase</keyword>
<keyword evidence="9" id="KW-0677">Repeat</keyword>
<name>D0L1W7_HALNC</name>
<evidence type="ECO:0000256" key="6">
    <source>
        <dbReference type="ARBA" id="ARBA00013950"/>
    </source>
</evidence>
<dbReference type="KEGG" id="hna:Hneap_1868"/>
<evidence type="ECO:0000256" key="4">
    <source>
        <dbReference type="ARBA" id="ARBA00011233"/>
    </source>
</evidence>
<dbReference type="eggNOG" id="COG0307">
    <property type="taxonomic scope" value="Bacteria"/>
</dbReference>
<dbReference type="EC" id="2.5.1.9" evidence="5 10"/>
<dbReference type="GO" id="GO:0009231">
    <property type="term" value="P:riboflavin biosynthetic process"/>
    <property type="evidence" value="ECO:0007669"/>
    <property type="project" value="UniProtKB-KW"/>
</dbReference>
<dbReference type="STRING" id="555778.Hneap_1868"/>
<dbReference type="PANTHER" id="PTHR21098">
    <property type="entry name" value="RIBOFLAVIN SYNTHASE ALPHA CHAIN"/>
    <property type="match status" value="1"/>
</dbReference>
<evidence type="ECO:0000256" key="5">
    <source>
        <dbReference type="ARBA" id="ARBA00012827"/>
    </source>
</evidence>
<evidence type="ECO:0000256" key="3">
    <source>
        <dbReference type="ARBA" id="ARBA00004887"/>
    </source>
</evidence>
<comment type="pathway">
    <text evidence="3">Cofactor biosynthesis; riboflavin biosynthesis; riboflavin from 2-hydroxy-3-oxobutyl phosphate and 5-amino-6-(D-ribitylamino)uracil: step 2/2.</text>
</comment>
<dbReference type="InterPro" id="IPR017938">
    <property type="entry name" value="Riboflavin_synthase-like_b-brl"/>
</dbReference>
<comment type="catalytic activity">
    <reaction evidence="1">
        <text>2 6,7-dimethyl-8-(1-D-ribityl)lumazine + H(+) = 5-amino-6-(D-ribitylamino)uracil + riboflavin</text>
        <dbReference type="Rhea" id="RHEA:20772"/>
        <dbReference type="ChEBI" id="CHEBI:15378"/>
        <dbReference type="ChEBI" id="CHEBI:15934"/>
        <dbReference type="ChEBI" id="CHEBI:57986"/>
        <dbReference type="ChEBI" id="CHEBI:58201"/>
        <dbReference type="EC" id="2.5.1.9"/>
    </reaction>
</comment>